<organism evidence="1 2">
    <name type="scientific">Schaedlerella arabinosiphila</name>
    <dbReference type="NCBI Taxonomy" id="2044587"/>
    <lineage>
        <taxon>Bacteria</taxon>
        <taxon>Bacillati</taxon>
        <taxon>Bacillota</taxon>
        <taxon>Clostridia</taxon>
        <taxon>Lachnospirales</taxon>
        <taxon>Lachnospiraceae</taxon>
        <taxon>Schaedlerella</taxon>
    </lineage>
</organism>
<dbReference type="InterPro" id="IPR024227">
    <property type="entry name" value="DUF3795"/>
</dbReference>
<dbReference type="Pfam" id="PF12675">
    <property type="entry name" value="DUF3795"/>
    <property type="match status" value="1"/>
</dbReference>
<evidence type="ECO:0000313" key="2">
    <source>
        <dbReference type="Proteomes" id="UP000274920"/>
    </source>
</evidence>
<evidence type="ECO:0000313" key="1">
    <source>
        <dbReference type="EMBL" id="RRK34801.1"/>
    </source>
</evidence>
<keyword evidence="2" id="KW-1185">Reference proteome</keyword>
<dbReference type="RefSeq" id="WP_125129958.1">
    <property type="nucleotide sequence ID" value="NZ_RHJS01000002.1"/>
</dbReference>
<name>A0A3R8L213_9FIRM</name>
<accession>A0A3R8L213</accession>
<gene>
    <name evidence="1" type="ORF">EBB54_28280</name>
</gene>
<comment type="caution">
    <text evidence="1">The sequence shown here is derived from an EMBL/GenBank/DDBJ whole genome shotgun (WGS) entry which is preliminary data.</text>
</comment>
<dbReference type="EMBL" id="RHJS01000002">
    <property type="protein sequence ID" value="RRK34801.1"/>
    <property type="molecule type" value="Genomic_DNA"/>
</dbReference>
<reference evidence="1" key="1">
    <citation type="submission" date="2018-10" db="EMBL/GenBank/DDBJ databases">
        <title>Schaedlerella arabinophila gen. nov. sp. nov., isolated from the mouse intestinal tract and comparative analysis with the genome of the closely related altered Schaedler flora strain ASF502.</title>
        <authorList>
            <person name="Miyake S."/>
            <person name="Soh M."/>
            <person name="Seedorf H."/>
        </authorList>
    </citation>
    <scope>NUCLEOTIDE SEQUENCE [LARGE SCALE GENOMIC DNA]</scope>
    <source>
        <strain evidence="1">DSM 106076</strain>
    </source>
</reference>
<protein>
    <submittedName>
        <fullName evidence="1">DUF3795 domain-containing protein</fullName>
    </submittedName>
</protein>
<dbReference type="AlphaFoldDB" id="A0A3R8L213"/>
<proteinExistence type="predicted"/>
<sequence>MESAYCGLKCNECPVYQASVSRNTAEQQKFYWNTRGFVIG</sequence>
<dbReference type="Proteomes" id="UP000274920">
    <property type="component" value="Unassembled WGS sequence"/>
</dbReference>